<dbReference type="InterPro" id="IPR036397">
    <property type="entry name" value="RNaseH_sf"/>
</dbReference>
<dbReference type="InterPro" id="IPR025948">
    <property type="entry name" value="HTH-like_dom"/>
</dbReference>
<dbReference type="InterPro" id="IPR001584">
    <property type="entry name" value="Integrase_cat-core"/>
</dbReference>
<dbReference type="Pfam" id="PF13276">
    <property type="entry name" value="HTH_21"/>
    <property type="match status" value="1"/>
</dbReference>
<keyword evidence="1" id="KW-0238">DNA-binding</keyword>
<reference evidence="6 7" key="1">
    <citation type="submission" date="2018-07" db="EMBL/GenBank/DDBJ databases">
        <title>Dyella monticola sp. nov. and Dyella psychrodurans sp. nov. isolated from monsoon evergreen broad-leaved forest soil of Dinghu Mountain, China.</title>
        <authorList>
            <person name="Gao Z."/>
            <person name="Qiu L."/>
        </authorList>
    </citation>
    <scope>NUCLEOTIDE SEQUENCE [LARGE SCALE GENOMIC DNA]</scope>
    <source>
        <strain evidence="6 7">4G-K06</strain>
    </source>
</reference>
<dbReference type="Gene3D" id="3.30.420.10">
    <property type="entry name" value="Ribonuclease H-like superfamily/Ribonuclease H"/>
    <property type="match status" value="1"/>
</dbReference>
<feature type="compositionally biased region" description="Basic and acidic residues" evidence="4">
    <location>
        <begin position="284"/>
        <end position="295"/>
    </location>
</feature>
<dbReference type="GO" id="GO:0003677">
    <property type="term" value="F:DNA binding"/>
    <property type="evidence" value="ECO:0007669"/>
    <property type="project" value="UniProtKB-KW"/>
</dbReference>
<dbReference type="PANTHER" id="PTHR46889">
    <property type="entry name" value="TRANSPOSASE INSF FOR INSERTION SEQUENCE IS3B-RELATED"/>
    <property type="match status" value="1"/>
</dbReference>
<dbReference type="Proteomes" id="UP000254258">
    <property type="component" value="Unassembled WGS sequence"/>
</dbReference>
<dbReference type="InterPro" id="IPR048020">
    <property type="entry name" value="Transpos_IS3"/>
</dbReference>
<sequence>MKYAMIRAHEDSYPVRMMCRVLSVSPSGYYAWRERPASPRALKQARLDSLVREAYAAEKGRAGSPRVVRRLREQGHRTGRHQVAKSMRRQSLRAKAARRYKATTNSNHSLPVAPNLLQQNFHADRPNQAWVSDITYIATDEGWLYLAVVLDLYSRHVIGWSMSERMTATLVCNALSMAVLARHRPKRVIVHSDRGSQYCSQDYRRLLRDHGLRCSMSKKGDCYDNAAMESWNHSLKVEAIHGEHFTTREQAKAHVFEYIEGVLKNDLFFSGHPEAPGRCLLRNAARDGPDHEPRRQASRRYG</sequence>
<dbReference type="InterPro" id="IPR012337">
    <property type="entry name" value="RNaseH-like_sf"/>
</dbReference>
<dbReference type="SUPFAM" id="SSF53098">
    <property type="entry name" value="Ribonuclease H-like"/>
    <property type="match status" value="1"/>
</dbReference>
<evidence type="ECO:0000313" key="7">
    <source>
        <dbReference type="Proteomes" id="UP000254258"/>
    </source>
</evidence>
<dbReference type="InterPro" id="IPR050900">
    <property type="entry name" value="Transposase_IS3/IS150/IS904"/>
</dbReference>
<evidence type="ECO:0000259" key="5">
    <source>
        <dbReference type="PROSITE" id="PS50994"/>
    </source>
</evidence>
<dbReference type="NCBIfam" id="NF033516">
    <property type="entry name" value="transpos_IS3"/>
    <property type="match status" value="1"/>
</dbReference>
<dbReference type="Pfam" id="PF13333">
    <property type="entry name" value="rve_2"/>
    <property type="match status" value="1"/>
</dbReference>
<organism evidence="6 7">
    <name type="scientific">Dyella monticola</name>
    <dbReference type="NCBI Taxonomy" id="1927958"/>
    <lineage>
        <taxon>Bacteria</taxon>
        <taxon>Pseudomonadati</taxon>
        <taxon>Pseudomonadota</taxon>
        <taxon>Gammaproteobacteria</taxon>
        <taxon>Lysobacterales</taxon>
        <taxon>Rhodanobacteraceae</taxon>
        <taxon>Dyella</taxon>
    </lineage>
</organism>
<accession>A0A370WWK5</accession>
<protein>
    <submittedName>
        <fullName evidence="6">IS3 family transposase</fullName>
    </submittedName>
</protein>
<gene>
    <name evidence="6" type="ORF">DWU98_14065</name>
</gene>
<comment type="caution">
    <text evidence="6">The sequence shown here is derived from an EMBL/GenBank/DDBJ whole genome shotgun (WGS) entry which is preliminary data.</text>
</comment>
<comment type="similarity">
    <text evidence="3">Belongs to the transposase IS3/IS150/IS904 family.</text>
</comment>
<dbReference type="AlphaFoldDB" id="A0A370WWK5"/>
<dbReference type="EMBL" id="QRBE01000008">
    <property type="protein sequence ID" value="RDS80533.1"/>
    <property type="molecule type" value="Genomic_DNA"/>
</dbReference>
<name>A0A370WWK5_9GAMM</name>
<keyword evidence="7" id="KW-1185">Reference proteome</keyword>
<proteinExistence type="inferred from homology"/>
<feature type="region of interest" description="Disordered" evidence="4">
    <location>
        <begin position="281"/>
        <end position="302"/>
    </location>
</feature>
<evidence type="ECO:0000256" key="2">
    <source>
        <dbReference type="ARBA" id="ARBA00037276"/>
    </source>
</evidence>
<evidence type="ECO:0000256" key="4">
    <source>
        <dbReference type="SAM" id="MobiDB-lite"/>
    </source>
</evidence>
<dbReference type="PANTHER" id="PTHR46889:SF6">
    <property type="entry name" value="TRANSPOSASE INSF FOR INSERTION SEQUENCE IS3B"/>
    <property type="match status" value="1"/>
</dbReference>
<dbReference type="GO" id="GO:0015074">
    <property type="term" value="P:DNA integration"/>
    <property type="evidence" value="ECO:0007669"/>
    <property type="project" value="InterPro"/>
</dbReference>
<comment type="function">
    <text evidence="2">Involved in the transposition of the insertion sequence IS3.</text>
</comment>
<feature type="domain" description="Integrase catalytic" evidence="5">
    <location>
        <begin position="122"/>
        <end position="284"/>
    </location>
</feature>
<evidence type="ECO:0000256" key="1">
    <source>
        <dbReference type="ARBA" id="ARBA00023125"/>
    </source>
</evidence>
<evidence type="ECO:0000313" key="6">
    <source>
        <dbReference type="EMBL" id="RDS80533.1"/>
    </source>
</evidence>
<evidence type="ECO:0000256" key="3">
    <source>
        <dbReference type="ARBA" id="ARBA00043964"/>
    </source>
</evidence>
<dbReference type="Pfam" id="PF00665">
    <property type="entry name" value="rve"/>
    <property type="match status" value="1"/>
</dbReference>
<dbReference type="PROSITE" id="PS50994">
    <property type="entry name" value="INTEGRASE"/>
    <property type="match status" value="1"/>
</dbReference>